<dbReference type="SUPFAM" id="SSF51735">
    <property type="entry name" value="NAD(P)-binding Rossmann-fold domains"/>
    <property type="match status" value="1"/>
</dbReference>
<reference evidence="1 2" key="1">
    <citation type="submission" date="2018-06" db="EMBL/GenBank/DDBJ databases">
        <title>The draft genome sequences of strains SCU63 and S1.</title>
        <authorList>
            <person name="Gan L."/>
        </authorList>
    </citation>
    <scope>NUCLEOTIDE SEQUENCE [LARGE SCALE GENOMIC DNA]</scope>
    <source>
        <strain evidence="1 2">SCU63</strain>
    </source>
</reference>
<dbReference type="Gene3D" id="3.40.50.720">
    <property type="entry name" value="NAD(P)-binding Rossmann-like Domain"/>
    <property type="match status" value="1"/>
</dbReference>
<organism evidence="1 2">
    <name type="scientific">Planococcus halotolerans</name>
    <dbReference type="NCBI Taxonomy" id="2233542"/>
    <lineage>
        <taxon>Bacteria</taxon>
        <taxon>Bacillati</taxon>
        <taxon>Bacillota</taxon>
        <taxon>Bacilli</taxon>
        <taxon>Bacillales</taxon>
        <taxon>Caryophanaceae</taxon>
        <taxon>Planococcus</taxon>
    </lineage>
</organism>
<keyword evidence="2" id="KW-1185">Reference proteome</keyword>
<dbReference type="EMBL" id="QLZR01000001">
    <property type="protein sequence ID" value="RAZ81403.1"/>
    <property type="molecule type" value="Genomic_DNA"/>
</dbReference>
<name>A0A365L7P9_9BACL</name>
<dbReference type="NCBIfam" id="NF006168">
    <property type="entry name" value="PRK08309.1"/>
    <property type="match status" value="1"/>
</dbReference>
<evidence type="ECO:0000313" key="2">
    <source>
        <dbReference type="Proteomes" id="UP000251002"/>
    </source>
</evidence>
<protein>
    <submittedName>
        <fullName evidence="1">Short-chain dehydrogenase</fullName>
    </submittedName>
</protein>
<dbReference type="Proteomes" id="UP000251002">
    <property type="component" value="Unassembled WGS sequence"/>
</dbReference>
<gene>
    <name evidence="1" type="ORF">DP120_03735</name>
</gene>
<evidence type="ECO:0000313" key="1">
    <source>
        <dbReference type="EMBL" id="RAZ81403.1"/>
    </source>
</evidence>
<comment type="caution">
    <text evidence="1">The sequence shown here is derived from an EMBL/GenBank/DDBJ whole genome shotgun (WGS) entry which is preliminary data.</text>
</comment>
<dbReference type="AlphaFoldDB" id="A0A365L7P9"/>
<dbReference type="InterPro" id="IPR036291">
    <property type="entry name" value="NAD(P)-bd_dom_sf"/>
</dbReference>
<proteinExistence type="predicted"/>
<dbReference type="RefSeq" id="WP_112221933.1">
    <property type="nucleotide sequence ID" value="NZ_CP196859.1"/>
</dbReference>
<accession>A0A365L7P9</accession>
<sequence length="179" mass="20000">MKHALVIGGTGMLAQASVWLSQNGYCVSVIGRNPEKMQQLIEKNPEGIIPVPVDYKDTEKLAEQLSHIQQKNGPIHLVLAWVHSDGPDVIPCLIDSLPRNSEWKLIHVNGSSSNLEEIKARVPVPANVHYHQIQLGFKLENDTSRWLTHDEISAGVIEAMREEKSQYVVGTLSPWESRP</sequence>